<dbReference type="InterPro" id="IPR026983">
    <property type="entry name" value="DHC"/>
</dbReference>
<sequence>MLLSDEGHCICVPQACLVHTTETIRVRYFMDRLLERRRPVMLVGNAGTGKSVLVGDKLASLDPEKYAIKNVPFNYYTTSAMLQ</sequence>
<dbReference type="Pfam" id="PF12775">
    <property type="entry name" value="AAA_7"/>
    <property type="match status" value="1"/>
</dbReference>
<evidence type="ECO:0000313" key="1">
    <source>
        <dbReference type="EMBL" id="KAL0180138.1"/>
    </source>
</evidence>
<name>A0ABD0Q397_CIRMR</name>
<dbReference type="AlphaFoldDB" id="A0ABD0Q397"/>
<dbReference type="Gene3D" id="3.40.50.300">
    <property type="entry name" value="P-loop containing nucleotide triphosphate hydrolases"/>
    <property type="match status" value="1"/>
</dbReference>
<accession>A0ABD0Q397</accession>
<evidence type="ECO:0008006" key="3">
    <source>
        <dbReference type="Google" id="ProtNLM"/>
    </source>
</evidence>
<dbReference type="InterPro" id="IPR027417">
    <property type="entry name" value="P-loop_NTPase"/>
</dbReference>
<dbReference type="PANTHER" id="PTHR45703:SF4">
    <property type="entry name" value="DYNEIN AXONEMAL HEAVY CHAIN 17"/>
    <property type="match status" value="1"/>
</dbReference>
<dbReference type="PANTHER" id="PTHR45703">
    <property type="entry name" value="DYNEIN HEAVY CHAIN"/>
    <property type="match status" value="1"/>
</dbReference>
<proteinExistence type="predicted"/>
<keyword evidence="2" id="KW-1185">Reference proteome</keyword>
<feature type="non-terminal residue" evidence="1">
    <location>
        <position position="83"/>
    </location>
</feature>
<protein>
    <recommendedName>
        <fullName evidence="3">Dynein heavy chain</fullName>
    </recommendedName>
</protein>
<organism evidence="1 2">
    <name type="scientific">Cirrhinus mrigala</name>
    <name type="common">Mrigala</name>
    <dbReference type="NCBI Taxonomy" id="683832"/>
    <lineage>
        <taxon>Eukaryota</taxon>
        <taxon>Metazoa</taxon>
        <taxon>Chordata</taxon>
        <taxon>Craniata</taxon>
        <taxon>Vertebrata</taxon>
        <taxon>Euteleostomi</taxon>
        <taxon>Actinopterygii</taxon>
        <taxon>Neopterygii</taxon>
        <taxon>Teleostei</taxon>
        <taxon>Ostariophysi</taxon>
        <taxon>Cypriniformes</taxon>
        <taxon>Cyprinidae</taxon>
        <taxon>Labeoninae</taxon>
        <taxon>Labeonini</taxon>
        <taxon>Cirrhinus</taxon>
    </lineage>
</organism>
<comment type="caution">
    <text evidence="1">The sequence shown here is derived from an EMBL/GenBank/DDBJ whole genome shotgun (WGS) entry which is preliminary data.</text>
</comment>
<dbReference type="Proteomes" id="UP001529510">
    <property type="component" value="Unassembled WGS sequence"/>
</dbReference>
<reference evidence="1 2" key="1">
    <citation type="submission" date="2024-05" db="EMBL/GenBank/DDBJ databases">
        <title>Genome sequencing and assembly of Indian major carp, Cirrhinus mrigala (Hamilton, 1822).</title>
        <authorList>
            <person name="Mohindra V."/>
            <person name="Chowdhury L.M."/>
            <person name="Lal K."/>
            <person name="Jena J.K."/>
        </authorList>
    </citation>
    <scope>NUCLEOTIDE SEQUENCE [LARGE SCALE GENOMIC DNA]</scope>
    <source>
        <strain evidence="1">CM1030</strain>
        <tissue evidence="1">Blood</tissue>
    </source>
</reference>
<dbReference type="EMBL" id="JAMKFB020000012">
    <property type="protein sequence ID" value="KAL0180138.1"/>
    <property type="molecule type" value="Genomic_DNA"/>
</dbReference>
<gene>
    <name evidence="1" type="ORF">M9458_025580</name>
</gene>
<evidence type="ECO:0000313" key="2">
    <source>
        <dbReference type="Proteomes" id="UP001529510"/>
    </source>
</evidence>